<proteinExistence type="predicted"/>
<dbReference type="Proteomes" id="UP001162162">
    <property type="component" value="Unassembled WGS sequence"/>
</dbReference>
<evidence type="ECO:0000259" key="3">
    <source>
        <dbReference type="Pfam" id="PF09398"/>
    </source>
</evidence>
<dbReference type="Gene3D" id="1.20.960.40">
    <property type="match status" value="1"/>
</dbReference>
<evidence type="ECO:0000256" key="2">
    <source>
        <dbReference type="ARBA" id="ARBA00023212"/>
    </source>
</evidence>
<comment type="caution">
    <text evidence="4">The sequence shown here is derived from an EMBL/GenBank/DDBJ whole genome shotgun (WGS) entry which is preliminary data.</text>
</comment>
<keyword evidence="5" id="KW-1185">Reference proteome</keyword>
<evidence type="ECO:0000313" key="4">
    <source>
        <dbReference type="EMBL" id="KAJ8943594.1"/>
    </source>
</evidence>
<dbReference type="AlphaFoldDB" id="A0AAV8XY23"/>
<dbReference type="InterPro" id="IPR018993">
    <property type="entry name" value="FOP_dimerisation-dom_N"/>
</dbReference>
<protein>
    <recommendedName>
        <fullName evidence="3">FGFR1 oncogene partner (FOP) N-terminal dimerisation domain-containing protein</fullName>
    </recommendedName>
</protein>
<keyword evidence="2" id="KW-0206">Cytoskeleton</keyword>
<accession>A0AAV8XY23</accession>
<dbReference type="Pfam" id="PF09398">
    <property type="entry name" value="FOP_dimer"/>
    <property type="match status" value="1"/>
</dbReference>
<reference evidence="4" key="1">
    <citation type="journal article" date="2023" name="Insect Mol. Biol.">
        <title>Genome sequencing provides insights into the evolution of gene families encoding plant cell wall-degrading enzymes in longhorned beetles.</title>
        <authorList>
            <person name="Shin N.R."/>
            <person name="Okamura Y."/>
            <person name="Kirsch R."/>
            <person name="Pauchet Y."/>
        </authorList>
    </citation>
    <scope>NUCLEOTIDE SEQUENCE</scope>
    <source>
        <strain evidence="4">AMC_N1</strain>
    </source>
</reference>
<evidence type="ECO:0000256" key="1">
    <source>
        <dbReference type="ARBA" id="ARBA00022490"/>
    </source>
</evidence>
<dbReference type="EMBL" id="JAPWTK010000284">
    <property type="protein sequence ID" value="KAJ8943594.1"/>
    <property type="molecule type" value="Genomic_DNA"/>
</dbReference>
<organism evidence="4 5">
    <name type="scientific">Aromia moschata</name>
    <dbReference type="NCBI Taxonomy" id="1265417"/>
    <lineage>
        <taxon>Eukaryota</taxon>
        <taxon>Metazoa</taxon>
        <taxon>Ecdysozoa</taxon>
        <taxon>Arthropoda</taxon>
        <taxon>Hexapoda</taxon>
        <taxon>Insecta</taxon>
        <taxon>Pterygota</taxon>
        <taxon>Neoptera</taxon>
        <taxon>Endopterygota</taxon>
        <taxon>Coleoptera</taxon>
        <taxon>Polyphaga</taxon>
        <taxon>Cucujiformia</taxon>
        <taxon>Chrysomeloidea</taxon>
        <taxon>Cerambycidae</taxon>
        <taxon>Cerambycinae</taxon>
        <taxon>Callichromatini</taxon>
        <taxon>Aromia</taxon>
    </lineage>
</organism>
<keyword evidence="1" id="KW-0963">Cytoplasm</keyword>
<name>A0AAV8XY23_9CUCU</name>
<dbReference type="PANTHER" id="PTHR15431:SF9">
    <property type="entry name" value="CENTROSOMAL PROTEIN 43"/>
    <property type="match status" value="1"/>
</dbReference>
<evidence type="ECO:0000313" key="5">
    <source>
        <dbReference type="Proteomes" id="UP001162162"/>
    </source>
</evidence>
<feature type="domain" description="FGFR1 oncogene partner (FOP) N-terminal dimerisation" evidence="3">
    <location>
        <begin position="48"/>
        <end position="127"/>
    </location>
</feature>
<dbReference type="GO" id="GO:0034453">
    <property type="term" value="P:microtubule anchoring"/>
    <property type="evidence" value="ECO:0007669"/>
    <property type="project" value="InterPro"/>
</dbReference>
<dbReference type="GO" id="GO:0005813">
    <property type="term" value="C:centrosome"/>
    <property type="evidence" value="ECO:0007669"/>
    <property type="project" value="TreeGrafter"/>
</dbReference>
<dbReference type="PANTHER" id="PTHR15431">
    <property type="entry name" value="FGFR1 ONCOGENE PARTNER/LISH DOMAIN-CONTAINING PROTEIN"/>
    <property type="match status" value="1"/>
</dbReference>
<gene>
    <name evidence="4" type="ORF">NQ318_006596</name>
</gene>
<sequence>MSVEEDVELKDLLAQTLETNGCLARIRAQLRASIFLALDEDIKLSRHQPLMNNKIKTHLETEEGKTMFCIVREFLEFFNLCFTVSVFEPESYAGTCYQYEGRQKVAKALGLDVFEDKTVPLLLQLIRIAQARSKSIEIDLNFNSTGGGRKQIL</sequence>